<dbReference type="OrthoDB" id="8781056at2"/>
<dbReference type="STRING" id="551987.SAMN05192549_105249"/>
<name>A0A1M7PND6_9BURK</name>
<dbReference type="Gene3D" id="3.40.190.10">
    <property type="entry name" value="Periplasmic binding protein-like II"/>
    <property type="match status" value="2"/>
</dbReference>
<evidence type="ECO:0000313" key="2">
    <source>
        <dbReference type="EMBL" id="SHN18836.1"/>
    </source>
</evidence>
<sequence>MLARSCRAMAVLVLTCSTAVSAAPVYSFANSYPEDSLGMIYIQRHMQAICKEAQIRCTITELPLRRSQAMLANRTLDGDIGRVPGFARQSGNILVDTPVITVSTYAFTRADAPAAASWEQLAAHQRSVAYRRGVYVYQKRLESMAATLRPHDVPDSVSCVEVVIRGHDDACLLDSGAITPAIKARIPPLVMQGPLEAMDLYIVVNAGNEKLARTLKSAMDRLRARGVPQQLERELQRAK</sequence>
<keyword evidence="3" id="KW-1185">Reference proteome</keyword>
<reference evidence="3" key="1">
    <citation type="submission" date="2016-11" db="EMBL/GenBank/DDBJ databases">
        <authorList>
            <person name="Varghese N."/>
            <person name="Submissions S."/>
        </authorList>
    </citation>
    <scope>NUCLEOTIDE SEQUENCE [LARGE SCALE GENOMIC DNA]</scope>
    <source>
        <strain evidence="3">Sac-22</strain>
    </source>
</reference>
<protein>
    <submittedName>
        <fullName evidence="2">Extracellular solute-binding protein, family 3</fullName>
    </submittedName>
</protein>
<dbReference type="RefSeq" id="WP_139260525.1">
    <property type="nucleotide sequence ID" value="NZ_FRCX01000005.1"/>
</dbReference>
<dbReference type="AlphaFoldDB" id="A0A1M7PND6"/>
<dbReference type="SUPFAM" id="SSF53850">
    <property type="entry name" value="Periplasmic binding protein-like II"/>
    <property type="match status" value="1"/>
</dbReference>
<organism evidence="2 3">
    <name type="scientific">Duganella sacchari</name>
    <dbReference type="NCBI Taxonomy" id="551987"/>
    <lineage>
        <taxon>Bacteria</taxon>
        <taxon>Pseudomonadati</taxon>
        <taxon>Pseudomonadota</taxon>
        <taxon>Betaproteobacteria</taxon>
        <taxon>Burkholderiales</taxon>
        <taxon>Oxalobacteraceae</taxon>
        <taxon>Telluria group</taxon>
        <taxon>Duganella</taxon>
    </lineage>
</organism>
<evidence type="ECO:0000313" key="3">
    <source>
        <dbReference type="Proteomes" id="UP000184339"/>
    </source>
</evidence>
<feature type="chain" id="PRO_5012274798" evidence="1">
    <location>
        <begin position="23"/>
        <end position="239"/>
    </location>
</feature>
<evidence type="ECO:0000256" key="1">
    <source>
        <dbReference type="SAM" id="SignalP"/>
    </source>
</evidence>
<accession>A0A1M7PND6</accession>
<feature type="signal peptide" evidence="1">
    <location>
        <begin position="1"/>
        <end position="22"/>
    </location>
</feature>
<dbReference type="Proteomes" id="UP000184339">
    <property type="component" value="Unassembled WGS sequence"/>
</dbReference>
<keyword evidence="1" id="KW-0732">Signal</keyword>
<proteinExistence type="predicted"/>
<gene>
    <name evidence="2" type="ORF">SAMN05192549_105249</name>
</gene>
<dbReference type="EMBL" id="FRCX01000005">
    <property type="protein sequence ID" value="SHN18836.1"/>
    <property type="molecule type" value="Genomic_DNA"/>
</dbReference>